<dbReference type="Proteomes" id="UP000736335">
    <property type="component" value="Unassembled WGS sequence"/>
</dbReference>
<reference evidence="1" key="2">
    <citation type="submission" date="2020-11" db="EMBL/GenBank/DDBJ databases">
        <authorList>
            <consortium name="DOE Joint Genome Institute"/>
            <person name="Kuo A."/>
            <person name="Miyauchi S."/>
            <person name="Kiss E."/>
            <person name="Drula E."/>
            <person name="Kohler A."/>
            <person name="Sanchez-Garcia M."/>
            <person name="Andreopoulos B."/>
            <person name="Barry K.W."/>
            <person name="Bonito G."/>
            <person name="Buee M."/>
            <person name="Carver A."/>
            <person name="Chen C."/>
            <person name="Cichocki N."/>
            <person name="Clum A."/>
            <person name="Culley D."/>
            <person name="Crous P.W."/>
            <person name="Fauchery L."/>
            <person name="Girlanda M."/>
            <person name="Hayes R."/>
            <person name="Keri Z."/>
            <person name="Labutti K."/>
            <person name="Lipzen A."/>
            <person name="Lombard V."/>
            <person name="Magnuson J."/>
            <person name="Maillard F."/>
            <person name="Morin E."/>
            <person name="Murat C."/>
            <person name="Nolan M."/>
            <person name="Ohm R."/>
            <person name="Pangilinan J."/>
            <person name="Pereira M."/>
            <person name="Perotto S."/>
            <person name="Peter M."/>
            <person name="Riley R."/>
            <person name="Sitrit Y."/>
            <person name="Stielow B."/>
            <person name="Szollosi G."/>
            <person name="Zifcakova L."/>
            <person name="Stursova M."/>
            <person name="Spatafora J.W."/>
            <person name="Tedersoo L."/>
            <person name="Vaario L.-M."/>
            <person name="Yamada A."/>
            <person name="Yan M."/>
            <person name="Wang P."/>
            <person name="Xu J."/>
            <person name="Bruns T."/>
            <person name="Baldrian P."/>
            <person name="Vilgalys R."/>
            <person name="Henrissat B."/>
            <person name="Grigoriev I.V."/>
            <person name="Hibbett D."/>
            <person name="Nagy L.G."/>
            <person name="Martin F.M."/>
        </authorList>
    </citation>
    <scope>NUCLEOTIDE SEQUENCE</scope>
    <source>
        <strain evidence="1">UH-Tt-Lm1</strain>
    </source>
</reference>
<evidence type="ECO:0000313" key="2">
    <source>
        <dbReference type="Proteomes" id="UP000736335"/>
    </source>
</evidence>
<proteinExistence type="predicted"/>
<comment type="caution">
    <text evidence="1">The sequence shown here is derived from an EMBL/GenBank/DDBJ whole genome shotgun (WGS) entry which is preliminary data.</text>
</comment>
<organism evidence="1 2">
    <name type="scientific">Thelephora terrestris</name>
    <dbReference type="NCBI Taxonomy" id="56493"/>
    <lineage>
        <taxon>Eukaryota</taxon>
        <taxon>Fungi</taxon>
        <taxon>Dikarya</taxon>
        <taxon>Basidiomycota</taxon>
        <taxon>Agaricomycotina</taxon>
        <taxon>Agaricomycetes</taxon>
        <taxon>Thelephorales</taxon>
        <taxon>Thelephoraceae</taxon>
        <taxon>Thelephora</taxon>
    </lineage>
</organism>
<gene>
    <name evidence="1" type="ORF">BJ322DRAFT_259627</name>
</gene>
<accession>A0A9P6L346</accession>
<evidence type="ECO:0000313" key="1">
    <source>
        <dbReference type="EMBL" id="KAF9781208.1"/>
    </source>
</evidence>
<reference evidence="1" key="1">
    <citation type="journal article" date="2020" name="Nat. Commun.">
        <title>Large-scale genome sequencing of mycorrhizal fungi provides insights into the early evolution of symbiotic traits.</title>
        <authorList>
            <person name="Miyauchi S."/>
            <person name="Kiss E."/>
            <person name="Kuo A."/>
            <person name="Drula E."/>
            <person name="Kohler A."/>
            <person name="Sanchez-Garcia M."/>
            <person name="Morin E."/>
            <person name="Andreopoulos B."/>
            <person name="Barry K.W."/>
            <person name="Bonito G."/>
            <person name="Buee M."/>
            <person name="Carver A."/>
            <person name="Chen C."/>
            <person name="Cichocki N."/>
            <person name="Clum A."/>
            <person name="Culley D."/>
            <person name="Crous P.W."/>
            <person name="Fauchery L."/>
            <person name="Girlanda M."/>
            <person name="Hayes R.D."/>
            <person name="Keri Z."/>
            <person name="LaButti K."/>
            <person name="Lipzen A."/>
            <person name="Lombard V."/>
            <person name="Magnuson J."/>
            <person name="Maillard F."/>
            <person name="Murat C."/>
            <person name="Nolan M."/>
            <person name="Ohm R.A."/>
            <person name="Pangilinan J."/>
            <person name="Pereira M.F."/>
            <person name="Perotto S."/>
            <person name="Peter M."/>
            <person name="Pfister S."/>
            <person name="Riley R."/>
            <person name="Sitrit Y."/>
            <person name="Stielow J.B."/>
            <person name="Szollosi G."/>
            <person name="Zifcakova L."/>
            <person name="Stursova M."/>
            <person name="Spatafora J.W."/>
            <person name="Tedersoo L."/>
            <person name="Vaario L.M."/>
            <person name="Yamada A."/>
            <person name="Yan M."/>
            <person name="Wang P."/>
            <person name="Xu J."/>
            <person name="Bruns T."/>
            <person name="Baldrian P."/>
            <person name="Vilgalys R."/>
            <person name="Dunand C."/>
            <person name="Henrissat B."/>
            <person name="Grigoriev I.V."/>
            <person name="Hibbett D."/>
            <person name="Nagy L.G."/>
            <person name="Martin F.M."/>
        </authorList>
    </citation>
    <scope>NUCLEOTIDE SEQUENCE</scope>
    <source>
        <strain evidence="1">UH-Tt-Lm1</strain>
    </source>
</reference>
<sequence length="166" mass="18801">MQLRCSHGCLLTIVYVNTAGGWKKSQLETTRLGHNQGEGGRGTKLRCLCICIEPYSAAYSPRFYISVSHLYEDCRIGGDQKPTCMTAFEGYVTEYTYHEESRRQSPVAWFRFAASRIPRLTVIKTTTYPPGPTKGNMNIHCRSNENLISYASYSTGIGLKQREREN</sequence>
<dbReference type="EMBL" id="WIUZ02000014">
    <property type="protein sequence ID" value="KAF9781208.1"/>
    <property type="molecule type" value="Genomic_DNA"/>
</dbReference>
<name>A0A9P6L346_9AGAM</name>
<dbReference type="AlphaFoldDB" id="A0A9P6L346"/>
<keyword evidence="2" id="KW-1185">Reference proteome</keyword>
<protein>
    <submittedName>
        <fullName evidence="1">Uncharacterized protein</fullName>
    </submittedName>
</protein>